<comment type="caution">
    <text evidence="4">The sequence shown here is derived from an EMBL/GenBank/DDBJ whole genome shotgun (WGS) entry which is preliminary data.</text>
</comment>
<feature type="domain" description="DUF4377" evidence="3">
    <location>
        <begin position="192"/>
        <end position="267"/>
    </location>
</feature>
<feature type="domain" description="DUF306" evidence="2">
    <location>
        <begin position="51"/>
        <end position="173"/>
    </location>
</feature>
<evidence type="ECO:0008006" key="6">
    <source>
        <dbReference type="Google" id="ProtNLM"/>
    </source>
</evidence>
<dbReference type="RefSeq" id="WP_094851377.1">
    <property type="nucleotide sequence ID" value="NZ_NEVM01000001.1"/>
</dbReference>
<evidence type="ECO:0000256" key="1">
    <source>
        <dbReference type="SAM" id="SignalP"/>
    </source>
</evidence>
<keyword evidence="5" id="KW-1185">Reference proteome</keyword>
<dbReference type="Pfam" id="PF14302">
    <property type="entry name" value="DUF4377"/>
    <property type="match status" value="1"/>
</dbReference>
<dbReference type="PANTHER" id="PTHR35535">
    <property type="entry name" value="HEAT SHOCK PROTEIN HSLJ"/>
    <property type="match status" value="1"/>
</dbReference>
<dbReference type="InterPro" id="IPR005184">
    <property type="entry name" value="DUF306_Meta_HslJ"/>
</dbReference>
<accession>A0A261SKI2</accession>
<dbReference type="Pfam" id="PF03724">
    <property type="entry name" value="META"/>
    <property type="match status" value="1"/>
</dbReference>
<dbReference type="AlphaFoldDB" id="A0A261SKI2"/>
<dbReference type="Gene3D" id="2.40.128.270">
    <property type="match status" value="1"/>
</dbReference>
<evidence type="ECO:0000259" key="2">
    <source>
        <dbReference type="Pfam" id="PF03724"/>
    </source>
</evidence>
<evidence type="ECO:0000313" key="5">
    <source>
        <dbReference type="Proteomes" id="UP000216020"/>
    </source>
</evidence>
<name>A0A261SKI2_9BORD</name>
<feature type="signal peptide" evidence="1">
    <location>
        <begin position="1"/>
        <end position="25"/>
    </location>
</feature>
<dbReference type="InterPro" id="IPR038670">
    <property type="entry name" value="HslJ-like_sf"/>
</dbReference>
<feature type="chain" id="PRO_5012424305" description="DUF4377 domain-containing protein" evidence="1">
    <location>
        <begin position="26"/>
        <end position="272"/>
    </location>
</feature>
<gene>
    <name evidence="4" type="ORF">CAL29_02250</name>
</gene>
<reference evidence="5" key="1">
    <citation type="submission" date="2017-05" db="EMBL/GenBank/DDBJ databases">
        <title>Complete and WGS of Bordetella genogroups.</title>
        <authorList>
            <person name="Spilker T."/>
            <person name="Lipuma J."/>
        </authorList>
    </citation>
    <scope>NUCLEOTIDE SEQUENCE [LARGE SCALE GENOMIC DNA]</scope>
    <source>
        <strain evidence="5">AU16122</strain>
    </source>
</reference>
<protein>
    <recommendedName>
        <fullName evidence="6">DUF4377 domain-containing protein</fullName>
    </recommendedName>
</protein>
<dbReference type="PROSITE" id="PS51257">
    <property type="entry name" value="PROKAR_LIPOPROTEIN"/>
    <property type="match status" value="1"/>
</dbReference>
<proteinExistence type="predicted"/>
<evidence type="ECO:0000259" key="3">
    <source>
        <dbReference type="Pfam" id="PF14302"/>
    </source>
</evidence>
<dbReference type="InterPro" id="IPR025485">
    <property type="entry name" value="DUF4377"/>
</dbReference>
<dbReference type="PANTHER" id="PTHR35535:SF2">
    <property type="entry name" value="DUF306 DOMAIN-CONTAINING PROTEIN"/>
    <property type="match status" value="1"/>
</dbReference>
<dbReference type="EMBL" id="NEVM01000001">
    <property type="protein sequence ID" value="OZI37270.1"/>
    <property type="molecule type" value="Genomic_DNA"/>
</dbReference>
<sequence>MPTPYFRARGLGLLGAILLAGLALAGCASQSAWRNSAGSPAFQPANGNDFLAQTSWTLVRWTHPGGAPRAVPSNDPRNRPITITFTREGAEPRVTGFAGCNTFTASYTVAGGQNLILTSDPAATRMACAPADRAQVEHDFLAGLIRIAATSVDDYGNPRRLSLSLANGDILDFSRRIDPVMGGSAGTPKLVYVNSQRVPCDAGVLRTTCYQVRDSDNQPWQFWYGDIAGFQYQPGSLYRLRVIETPVLNPMPDMPAVQWTLDRVVEQRVVGH</sequence>
<dbReference type="InterPro" id="IPR053147">
    <property type="entry name" value="Hsp_HslJ-like"/>
</dbReference>
<dbReference type="OrthoDB" id="423130at2"/>
<organism evidence="4 5">
    <name type="scientific">Bordetella genomosp. 10</name>
    <dbReference type="NCBI Taxonomy" id="1416804"/>
    <lineage>
        <taxon>Bacteria</taxon>
        <taxon>Pseudomonadati</taxon>
        <taxon>Pseudomonadota</taxon>
        <taxon>Betaproteobacteria</taxon>
        <taxon>Burkholderiales</taxon>
        <taxon>Alcaligenaceae</taxon>
        <taxon>Bordetella</taxon>
    </lineage>
</organism>
<dbReference type="Proteomes" id="UP000216020">
    <property type="component" value="Unassembled WGS sequence"/>
</dbReference>
<keyword evidence="1" id="KW-0732">Signal</keyword>
<evidence type="ECO:0000313" key="4">
    <source>
        <dbReference type="EMBL" id="OZI37270.1"/>
    </source>
</evidence>